<proteinExistence type="predicted"/>
<organism evidence="1 2">
    <name type="scientific">Brassica napus</name>
    <name type="common">Rape</name>
    <dbReference type="NCBI Taxonomy" id="3708"/>
    <lineage>
        <taxon>Eukaryota</taxon>
        <taxon>Viridiplantae</taxon>
        <taxon>Streptophyta</taxon>
        <taxon>Embryophyta</taxon>
        <taxon>Tracheophyta</taxon>
        <taxon>Spermatophyta</taxon>
        <taxon>Magnoliopsida</taxon>
        <taxon>eudicotyledons</taxon>
        <taxon>Gunneridae</taxon>
        <taxon>Pentapetalae</taxon>
        <taxon>rosids</taxon>
        <taxon>malvids</taxon>
        <taxon>Brassicales</taxon>
        <taxon>Brassicaceae</taxon>
        <taxon>Brassiceae</taxon>
        <taxon>Brassica</taxon>
    </lineage>
</organism>
<gene>
    <name evidence="1" type="ORF">HID58_016211</name>
</gene>
<dbReference type="EMBL" id="JAGKQM010000004">
    <property type="protein sequence ID" value="KAH0930484.1"/>
    <property type="molecule type" value="Genomic_DNA"/>
</dbReference>
<sequence length="97" mass="10810">PAPLIEKNPPWKVSSVSHSVSAAVVPSSYTHSYLSLLSDCGGGCRDGRCRGGGCRYGGRRREEEEEVVDAVMVDAMVVDMDTMVEDVRRRKWWFSFV</sequence>
<accession>A0ABQ8DM94</accession>
<protein>
    <submittedName>
        <fullName evidence="1">Uncharacterized protein</fullName>
    </submittedName>
</protein>
<keyword evidence="2" id="KW-1185">Reference proteome</keyword>
<dbReference type="Proteomes" id="UP000824890">
    <property type="component" value="Unassembled WGS sequence"/>
</dbReference>
<feature type="non-terminal residue" evidence="1">
    <location>
        <position position="1"/>
    </location>
</feature>
<reference evidence="1 2" key="1">
    <citation type="submission" date="2021-05" db="EMBL/GenBank/DDBJ databases">
        <title>Genome Assembly of Synthetic Allotetraploid Brassica napus Reveals Homoeologous Exchanges between Subgenomes.</title>
        <authorList>
            <person name="Davis J.T."/>
        </authorList>
    </citation>
    <scope>NUCLEOTIDE SEQUENCE [LARGE SCALE GENOMIC DNA]</scope>
    <source>
        <strain evidence="2">cv. Da-Ae</strain>
        <tissue evidence="1">Seedling</tissue>
    </source>
</reference>
<evidence type="ECO:0000313" key="1">
    <source>
        <dbReference type="EMBL" id="KAH0930484.1"/>
    </source>
</evidence>
<name>A0ABQ8DM94_BRANA</name>
<evidence type="ECO:0000313" key="2">
    <source>
        <dbReference type="Proteomes" id="UP000824890"/>
    </source>
</evidence>
<comment type="caution">
    <text evidence="1">The sequence shown here is derived from an EMBL/GenBank/DDBJ whole genome shotgun (WGS) entry which is preliminary data.</text>
</comment>